<comment type="caution">
    <text evidence="4">The sequence shown here is derived from an EMBL/GenBank/DDBJ whole genome shotgun (WGS) entry which is preliminary data.</text>
</comment>
<evidence type="ECO:0000256" key="2">
    <source>
        <dbReference type="ARBA" id="ARBA00034247"/>
    </source>
</evidence>
<dbReference type="FunFam" id="3.30.70.270:FF:000001">
    <property type="entry name" value="Diguanylate cyclase domain protein"/>
    <property type="match status" value="1"/>
</dbReference>
<reference evidence="4 5" key="1">
    <citation type="submission" date="2020-08" db="EMBL/GenBank/DDBJ databases">
        <title>Genomic Encyclopedia of Type Strains, Phase III (KMG-III): the genomes of soil and plant-associated and newly described type strains.</title>
        <authorList>
            <person name="Whitman W."/>
        </authorList>
    </citation>
    <scope>NUCLEOTIDE SEQUENCE [LARGE SCALE GENOMIC DNA]</scope>
    <source>
        <strain evidence="4 5">CECT 8897</strain>
    </source>
</reference>
<proteinExistence type="predicted"/>
<dbReference type="PANTHER" id="PTHR45138">
    <property type="entry name" value="REGULATORY COMPONENTS OF SENSORY TRANSDUCTION SYSTEM"/>
    <property type="match status" value="1"/>
</dbReference>
<dbReference type="EC" id="2.7.7.65" evidence="1"/>
<dbReference type="Gene3D" id="3.30.450.20">
    <property type="entry name" value="PAS domain"/>
    <property type="match status" value="1"/>
</dbReference>
<dbReference type="CDD" id="cd00130">
    <property type="entry name" value="PAS"/>
    <property type="match status" value="1"/>
</dbReference>
<dbReference type="Proteomes" id="UP000541535">
    <property type="component" value="Unassembled WGS sequence"/>
</dbReference>
<keyword evidence="5" id="KW-1185">Reference proteome</keyword>
<dbReference type="PANTHER" id="PTHR45138:SF9">
    <property type="entry name" value="DIGUANYLATE CYCLASE DGCM-RELATED"/>
    <property type="match status" value="1"/>
</dbReference>
<dbReference type="SUPFAM" id="SSF55073">
    <property type="entry name" value="Nucleotide cyclase"/>
    <property type="match status" value="1"/>
</dbReference>
<dbReference type="Pfam" id="PF00990">
    <property type="entry name" value="GGDEF"/>
    <property type="match status" value="1"/>
</dbReference>
<accession>A0A7W5B701</accession>
<dbReference type="PROSITE" id="PS50887">
    <property type="entry name" value="GGDEF"/>
    <property type="match status" value="1"/>
</dbReference>
<dbReference type="EMBL" id="JACHXD010000002">
    <property type="protein sequence ID" value="MBB3117688.1"/>
    <property type="molecule type" value="Genomic_DNA"/>
</dbReference>
<dbReference type="InterPro" id="IPR000160">
    <property type="entry name" value="GGDEF_dom"/>
</dbReference>
<dbReference type="NCBIfam" id="TIGR00254">
    <property type="entry name" value="GGDEF"/>
    <property type="match status" value="1"/>
</dbReference>
<feature type="domain" description="GGDEF" evidence="3">
    <location>
        <begin position="181"/>
        <end position="319"/>
    </location>
</feature>
<organism evidence="4 5">
    <name type="scientific">Pseudoduganella violacea</name>
    <dbReference type="NCBI Taxonomy" id="1715466"/>
    <lineage>
        <taxon>Bacteria</taxon>
        <taxon>Pseudomonadati</taxon>
        <taxon>Pseudomonadota</taxon>
        <taxon>Betaproteobacteria</taxon>
        <taxon>Burkholderiales</taxon>
        <taxon>Oxalobacteraceae</taxon>
        <taxon>Telluria group</taxon>
        <taxon>Pseudoduganella</taxon>
    </lineage>
</organism>
<gene>
    <name evidence="4" type="ORF">FHS03_000714</name>
</gene>
<dbReference type="GO" id="GO:0005886">
    <property type="term" value="C:plasma membrane"/>
    <property type="evidence" value="ECO:0007669"/>
    <property type="project" value="TreeGrafter"/>
</dbReference>
<dbReference type="InterPro" id="IPR013656">
    <property type="entry name" value="PAS_4"/>
</dbReference>
<evidence type="ECO:0000259" key="3">
    <source>
        <dbReference type="PROSITE" id="PS50887"/>
    </source>
</evidence>
<dbReference type="InterPro" id="IPR000014">
    <property type="entry name" value="PAS"/>
</dbReference>
<dbReference type="InterPro" id="IPR035965">
    <property type="entry name" value="PAS-like_dom_sf"/>
</dbReference>
<dbReference type="SMART" id="SM00091">
    <property type="entry name" value="PAS"/>
    <property type="match status" value="1"/>
</dbReference>
<sequence length="320" mass="34737">MNGTGRLPLLEGVLAAVDLGIIVLDGARRVVLWNQWMSRHSGTAAAAVLGQDFATLFPELRGRRVDAAITQALEHNFPSLLSQTLNRSPFALFANASAAQREERLQQALAVTPLAVDGAPRHCMIEIHDVSIAVGREKLLRQQALELRSQSFSDGLTGVANRRHFDVAIDKELRRAKRNGSALSLLMIDIDHFKNFNDHYGHQRGDECLVRVASALSGMLQRAADLIARYGGEEFVLILPDTNAEQAAHMAEALRARVIALHIPHAASGVELKQVTVSIGVATRTLAHPAEAQELIGAADRALYEAKRGGRNRIATQAPA</sequence>
<evidence type="ECO:0000256" key="1">
    <source>
        <dbReference type="ARBA" id="ARBA00012528"/>
    </source>
</evidence>
<dbReference type="Gene3D" id="3.30.70.270">
    <property type="match status" value="1"/>
</dbReference>
<evidence type="ECO:0000313" key="5">
    <source>
        <dbReference type="Proteomes" id="UP000541535"/>
    </source>
</evidence>
<dbReference type="CDD" id="cd01949">
    <property type="entry name" value="GGDEF"/>
    <property type="match status" value="1"/>
</dbReference>
<dbReference type="GO" id="GO:0052621">
    <property type="term" value="F:diguanylate cyclase activity"/>
    <property type="evidence" value="ECO:0007669"/>
    <property type="project" value="UniProtKB-EC"/>
</dbReference>
<dbReference type="SMART" id="SM00267">
    <property type="entry name" value="GGDEF"/>
    <property type="match status" value="1"/>
</dbReference>
<dbReference type="InterPro" id="IPR050469">
    <property type="entry name" value="Diguanylate_Cyclase"/>
</dbReference>
<dbReference type="InterPro" id="IPR043128">
    <property type="entry name" value="Rev_trsase/Diguanyl_cyclase"/>
</dbReference>
<comment type="catalytic activity">
    <reaction evidence="2">
        <text>2 GTP = 3',3'-c-di-GMP + 2 diphosphate</text>
        <dbReference type="Rhea" id="RHEA:24898"/>
        <dbReference type="ChEBI" id="CHEBI:33019"/>
        <dbReference type="ChEBI" id="CHEBI:37565"/>
        <dbReference type="ChEBI" id="CHEBI:58805"/>
        <dbReference type="EC" id="2.7.7.65"/>
    </reaction>
</comment>
<dbReference type="SUPFAM" id="SSF55785">
    <property type="entry name" value="PYP-like sensor domain (PAS domain)"/>
    <property type="match status" value="1"/>
</dbReference>
<dbReference type="GO" id="GO:0043709">
    <property type="term" value="P:cell adhesion involved in single-species biofilm formation"/>
    <property type="evidence" value="ECO:0007669"/>
    <property type="project" value="TreeGrafter"/>
</dbReference>
<dbReference type="Pfam" id="PF08448">
    <property type="entry name" value="PAS_4"/>
    <property type="match status" value="1"/>
</dbReference>
<evidence type="ECO:0000313" key="4">
    <source>
        <dbReference type="EMBL" id="MBB3117688.1"/>
    </source>
</evidence>
<dbReference type="GO" id="GO:1902201">
    <property type="term" value="P:negative regulation of bacterial-type flagellum-dependent cell motility"/>
    <property type="evidence" value="ECO:0007669"/>
    <property type="project" value="TreeGrafter"/>
</dbReference>
<dbReference type="InterPro" id="IPR029787">
    <property type="entry name" value="Nucleotide_cyclase"/>
</dbReference>
<protein>
    <recommendedName>
        <fullName evidence="1">diguanylate cyclase</fullName>
        <ecNumber evidence="1">2.7.7.65</ecNumber>
    </recommendedName>
</protein>
<name>A0A7W5B701_9BURK</name>
<dbReference type="RefSeq" id="WP_183439662.1">
    <property type="nucleotide sequence ID" value="NZ_JACHXD010000002.1"/>
</dbReference>
<dbReference type="AlphaFoldDB" id="A0A7W5B701"/>